<name>A0ABT4LFK3_9SPHI</name>
<evidence type="ECO:0000256" key="1">
    <source>
        <dbReference type="SAM" id="SignalP"/>
    </source>
</evidence>
<dbReference type="Gene3D" id="2.60.120.40">
    <property type="match status" value="1"/>
</dbReference>
<evidence type="ECO:0008006" key="4">
    <source>
        <dbReference type="Google" id="ProtNLM"/>
    </source>
</evidence>
<dbReference type="RefSeq" id="WP_269428968.1">
    <property type="nucleotide sequence ID" value="NZ_JAPWGM010000010.1"/>
</dbReference>
<dbReference type="Proteomes" id="UP001144347">
    <property type="component" value="Unassembled WGS sequence"/>
</dbReference>
<reference evidence="2" key="1">
    <citation type="submission" date="2022-12" db="EMBL/GenBank/DDBJ databases">
        <title>Genome sequence of HCMS5-2.</title>
        <authorList>
            <person name="Woo H."/>
        </authorList>
    </citation>
    <scope>NUCLEOTIDE SEQUENCE</scope>
    <source>
        <strain evidence="2">HCMS5-2</strain>
    </source>
</reference>
<dbReference type="EMBL" id="JAPWGM010000010">
    <property type="protein sequence ID" value="MCZ4245928.1"/>
    <property type="molecule type" value="Genomic_DNA"/>
</dbReference>
<feature type="chain" id="PRO_5045447321" description="C1q domain-containing protein" evidence="1">
    <location>
        <begin position="25"/>
        <end position="289"/>
    </location>
</feature>
<accession>A0ABT4LFK3</accession>
<proteinExistence type="predicted"/>
<comment type="caution">
    <text evidence="2">The sequence shown here is derived from an EMBL/GenBank/DDBJ whole genome shotgun (WGS) entry which is preliminary data.</text>
</comment>
<dbReference type="SUPFAM" id="SSF49842">
    <property type="entry name" value="TNF-like"/>
    <property type="match status" value="1"/>
</dbReference>
<evidence type="ECO:0000313" key="2">
    <source>
        <dbReference type="EMBL" id="MCZ4245928.1"/>
    </source>
</evidence>
<evidence type="ECO:0000313" key="3">
    <source>
        <dbReference type="Proteomes" id="UP001144347"/>
    </source>
</evidence>
<keyword evidence="3" id="KW-1185">Reference proteome</keyword>
<gene>
    <name evidence="2" type="ORF">O0955_18095</name>
</gene>
<feature type="signal peptide" evidence="1">
    <location>
        <begin position="1"/>
        <end position="24"/>
    </location>
</feature>
<keyword evidence="1" id="KW-0732">Signal</keyword>
<sequence length="289" mass="30350">MNYKSFNKGFLMLSLLLITSLSYAQTGINTRNPQGVLHVDGAKDNPATGVPGALQTANDFIITPAGWIGVGNIAPKVKFDLRGADNSALGLGTTTMSAISAGKGAVRYDVNNGIPTGTPKIQISDGLVWSQVYVAPIKAVVVAQLTKPVSIPYNTPTTVNNWTLKSDVTNSFNAVTGVFTAPRDGIYTFLMTFDFVEGTITPASTVETQFVNGIGVVISRSYKTFGRATRNAQAGGSSTVTLGLIAGSTMVVKLQQTIVNASRALRITGNIANPADPSDGFNSLTIIEQ</sequence>
<protein>
    <recommendedName>
        <fullName evidence="4">C1q domain-containing protein</fullName>
    </recommendedName>
</protein>
<dbReference type="InterPro" id="IPR008983">
    <property type="entry name" value="Tumour_necrosis_fac-like_dom"/>
</dbReference>
<organism evidence="2 3">
    <name type="scientific">Pedobacter punctiformis</name>
    <dbReference type="NCBI Taxonomy" id="3004097"/>
    <lineage>
        <taxon>Bacteria</taxon>
        <taxon>Pseudomonadati</taxon>
        <taxon>Bacteroidota</taxon>
        <taxon>Sphingobacteriia</taxon>
        <taxon>Sphingobacteriales</taxon>
        <taxon>Sphingobacteriaceae</taxon>
        <taxon>Pedobacter</taxon>
    </lineage>
</organism>